<keyword evidence="2" id="KW-0349">Heme</keyword>
<dbReference type="Proteomes" id="UP000517916">
    <property type="component" value="Unassembled WGS sequence"/>
</dbReference>
<keyword evidence="2" id="KW-0479">Metal-binding</keyword>
<dbReference type="PRINTS" id="PR00385">
    <property type="entry name" value="P450"/>
</dbReference>
<proteinExistence type="inferred from homology"/>
<accession>A0ABR6BM71</accession>
<dbReference type="PROSITE" id="PS00086">
    <property type="entry name" value="CYTOCHROME_P450"/>
    <property type="match status" value="1"/>
</dbReference>
<evidence type="ECO:0000256" key="2">
    <source>
        <dbReference type="RuleBase" id="RU000461"/>
    </source>
</evidence>
<evidence type="ECO:0000313" key="4">
    <source>
        <dbReference type="Proteomes" id="UP000517916"/>
    </source>
</evidence>
<dbReference type="Gene3D" id="1.10.630.10">
    <property type="entry name" value="Cytochrome P450"/>
    <property type="match status" value="1"/>
</dbReference>
<comment type="similarity">
    <text evidence="1 2">Belongs to the cytochrome P450 family.</text>
</comment>
<dbReference type="PRINTS" id="PR00359">
    <property type="entry name" value="BP450"/>
</dbReference>
<dbReference type="PANTHER" id="PTHR46696">
    <property type="entry name" value="P450, PUTATIVE (EUROFUNG)-RELATED"/>
    <property type="match status" value="1"/>
</dbReference>
<reference evidence="3 4" key="1">
    <citation type="submission" date="2020-08" db="EMBL/GenBank/DDBJ databases">
        <title>Genomic Encyclopedia of Archaeal and Bacterial Type Strains, Phase II (KMG-II): from individual species to whole genera.</title>
        <authorList>
            <person name="Goeker M."/>
        </authorList>
    </citation>
    <scope>NUCLEOTIDE SEQUENCE [LARGE SCALE GENOMIC DNA]</scope>
    <source>
        <strain evidence="3 4">DSM 43850</strain>
    </source>
</reference>
<dbReference type="InterPro" id="IPR017972">
    <property type="entry name" value="Cyt_P450_CS"/>
</dbReference>
<dbReference type="InterPro" id="IPR001128">
    <property type="entry name" value="Cyt_P450"/>
</dbReference>
<dbReference type="Pfam" id="PF00067">
    <property type="entry name" value="p450"/>
    <property type="match status" value="2"/>
</dbReference>
<keyword evidence="4" id="KW-1185">Reference proteome</keyword>
<keyword evidence="2" id="KW-0503">Monooxygenase</keyword>
<dbReference type="InterPro" id="IPR002397">
    <property type="entry name" value="Cyt_P450_B"/>
</dbReference>
<evidence type="ECO:0000256" key="1">
    <source>
        <dbReference type="ARBA" id="ARBA00010617"/>
    </source>
</evidence>
<dbReference type="RefSeq" id="WP_025356900.1">
    <property type="nucleotide sequence ID" value="NZ_BAAABQ010000030.1"/>
</dbReference>
<dbReference type="PANTHER" id="PTHR46696:SF1">
    <property type="entry name" value="CYTOCHROME P450 YJIB-RELATED"/>
    <property type="match status" value="1"/>
</dbReference>
<organism evidence="3 4">
    <name type="scientific">Kutzneria viridogrisea</name>
    <dbReference type="NCBI Taxonomy" id="47990"/>
    <lineage>
        <taxon>Bacteria</taxon>
        <taxon>Bacillati</taxon>
        <taxon>Actinomycetota</taxon>
        <taxon>Actinomycetes</taxon>
        <taxon>Pseudonocardiales</taxon>
        <taxon>Pseudonocardiaceae</taxon>
        <taxon>Kutzneria</taxon>
    </lineage>
</organism>
<keyword evidence="2 3" id="KW-0560">Oxidoreductase</keyword>
<protein>
    <submittedName>
        <fullName evidence="3">13-deoxydaunorubicin hydroxylase</fullName>
        <ecNumber evidence="3">1.14.13.181</ecNumber>
    </submittedName>
</protein>
<dbReference type="SUPFAM" id="SSF48264">
    <property type="entry name" value="Cytochrome P450"/>
    <property type="match status" value="1"/>
</dbReference>
<keyword evidence="2" id="KW-0408">Iron</keyword>
<name>A0ABR6BM71_9PSEU</name>
<dbReference type="EMBL" id="JACJID010000004">
    <property type="protein sequence ID" value="MBA8928002.1"/>
    <property type="molecule type" value="Genomic_DNA"/>
</dbReference>
<dbReference type="InterPro" id="IPR036396">
    <property type="entry name" value="Cyt_P450_sf"/>
</dbReference>
<dbReference type="GO" id="GO:0016491">
    <property type="term" value="F:oxidoreductase activity"/>
    <property type="evidence" value="ECO:0007669"/>
    <property type="project" value="UniProtKB-KW"/>
</dbReference>
<comment type="caution">
    <text evidence="3">The sequence shown here is derived from an EMBL/GenBank/DDBJ whole genome shotgun (WGS) entry which is preliminary data.</text>
</comment>
<sequence length="405" mass="43761">MTPEAPFVELSLDRGDGDDDLLPDLVALREHGPVVRVRQGSGHAWVVSDPDLVRAVLTDPRFSKEGRHAPPWFVDESGLIGSAETAAASDIVTSEGEEHARLRKLHLLAFSPARIRAWSATVEAITGRLLDAVQSAGGQEPVDLVAGLAYPLPLEIICTLLGLPADTRPVLRGASEKIFYGGDASVRDEGRELLYRTVAEVIDRHPHRLATGLITDLLALTRSDPPQATLTEVKAWVPSLVLPGHESTASLISAALYELLAGPTHLGATPEFVEAVVEEALRRHPPFPLATWRFAAQHCTLAGIDVPVGTPVLVNLAAANHDPRVHPRPERFLPDRPVIDHVTFGLGSHYCVGAGLARLEARTALKAFLRRFPEARLAEPPAAARWQTDLLSRRLIALPVLLTPG</sequence>
<gene>
    <name evidence="3" type="ORF">BC739_005219</name>
</gene>
<evidence type="ECO:0000313" key="3">
    <source>
        <dbReference type="EMBL" id="MBA8928002.1"/>
    </source>
</evidence>
<dbReference type="EC" id="1.14.13.181" evidence="3"/>